<proteinExistence type="inferred from homology"/>
<comment type="similarity">
    <text evidence="3">Belongs to the PRA1 family.</text>
</comment>
<feature type="transmembrane region" description="Helical" evidence="7">
    <location>
        <begin position="115"/>
        <end position="131"/>
    </location>
</feature>
<protein>
    <recommendedName>
        <fullName evidence="10">PRA1 family protein</fullName>
    </recommendedName>
</protein>
<evidence type="ECO:0000256" key="2">
    <source>
        <dbReference type="ARBA" id="ARBA00004141"/>
    </source>
</evidence>
<organism evidence="8 9">
    <name type="scientific">Dendrobium thyrsiflorum</name>
    <name type="common">Pinecone-like raceme dendrobium</name>
    <name type="synonym">Orchid</name>
    <dbReference type="NCBI Taxonomy" id="117978"/>
    <lineage>
        <taxon>Eukaryota</taxon>
        <taxon>Viridiplantae</taxon>
        <taxon>Streptophyta</taxon>
        <taxon>Embryophyta</taxon>
        <taxon>Tracheophyta</taxon>
        <taxon>Spermatophyta</taxon>
        <taxon>Magnoliopsida</taxon>
        <taxon>Liliopsida</taxon>
        <taxon>Asparagales</taxon>
        <taxon>Orchidaceae</taxon>
        <taxon>Epidendroideae</taxon>
        <taxon>Malaxideae</taxon>
        <taxon>Dendrobiinae</taxon>
        <taxon>Dendrobium</taxon>
    </lineage>
</organism>
<dbReference type="Pfam" id="PF03208">
    <property type="entry name" value="PRA1"/>
    <property type="match status" value="1"/>
</dbReference>
<dbReference type="PANTHER" id="PTHR19317:SF0">
    <property type="entry name" value="PRENYLATED RAB ACCEPTOR PROTEIN 1"/>
    <property type="match status" value="1"/>
</dbReference>
<dbReference type="Proteomes" id="UP001552299">
    <property type="component" value="Unassembled WGS sequence"/>
</dbReference>
<evidence type="ECO:0000313" key="9">
    <source>
        <dbReference type="Proteomes" id="UP001552299"/>
    </source>
</evidence>
<keyword evidence="4 7" id="KW-0812">Transmembrane</keyword>
<feature type="transmembrane region" description="Helical" evidence="7">
    <location>
        <begin position="90"/>
        <end position="109"/>
    </location>
</feature>
<name>A0ABD0TZZ4_DENTH</name>
<evidence type="ECO:0000256" key="4">
    <source>
        <dbReference type="ARBA" id="ARBA00022692"/>
    </source>
</evidence>
<sequence length="370" mass="40474">MASSASPAILPISNSQPATGVSSNVDGAATAQSAAPVTTPAFRLFLSRLQESVRRSLSDRRPWSELVDLSAFSRPESLSETNSRVRKNFAYFRVNYLALIAAVLVLSLITHPASLVILLGLLASWCFLYLFRPSDPPLVLFGRSFSDRETLLGLTGITVFVVFLTSVGSLIISAFMIGVALVAAHGAFRVPDDLFLDDQMPGGAATGFLSFLGGGASTGGPTTVLAHIRGAVSSWVPHLMGKGRAIRFDTEVDKEVWIQLQPSLVNINIDLNHVRALLYKFWVELLIPHTEERKETIPSCITIFVAKARHHNVTRCKAMGGVRISQTSLLDNIFRLDHLMQRWSFRIQQDVDDINATGSAHICQIDGKFE</sequence>
<dbReference type="AlphaFoldDB" id="A0ABD0TZZ4"/>
<comment type="caution">
    <text evidence="8">The sequence shown here is derived from an EMBL/GenBank/DDBJ whole genome shotgun (WGS) entry which is preliminary data.</text>
</comment>
<dbReference type="GO" id="GO:0016020">
    <property type="term" value="C:membrane"/>
    <property type="evidence" value="ECO:0007669"/>
    <property type="project" value="UniProtKB-SubCell"/>
</dbReference>
<dbReference type="EMBL" id="JANQDX010000019">
    <property type="protein sequence ID" value="KAL0905219.1"/>
    <property type="molecule type" value="Genomic_DNA"/>
</dbReference>
<keyword evidence="5 7" id="KW-1133">Transmembrane helix</keyword>
<evidence type="ECO:0000256" key="7">
    <source>
        <dbReference type="SAM" id="Phobius"/>
    </source>
</evidence>
<keyword evidence="6 7" id="KW-0472">Membrane</keyword>
<evidence type="ECO:0008006" key="10">
    <source>
        <dbReference type="Google" id="ProtNLM"/>
    </source>
</evidence>
<comment type="function">
    <text evidence="1">May be involved in both secretory and endocytic intracellular trafficking in the endosomal/prevacuolar compartments.</text>
</comment>
<comment type="subcellular location">
    <subcellularLocation>
        <location evidence="2">Membrane</location>
        <topology evidence="2">Multi-pass membrane protein</topology>
    </subcellularLocation>
</comment>
<dbReference type="GO" id="GO:0016192">
    <property type="term" value="P:vesicle-mediated transport"/>
    <property type="evidence" value="ECO:0007669"/>
    <property type="project" value="UniProtKB-ARBA"/>
</dbReference>
<evidence type="ECO:0000313" key="8">
    <source>
        <dbReference type="EMBL" id="KAL0905219.1"/>
    </source>
</evidence>
<evidence type="ECO:0000256" key="6">
    <source>
        <dbReference type="ARBA" id="ARBA00023136"/>
    </source>
</evidence>
<evidence type="ECO:0000256" key="1">
    <source>
        <dbReference type="ARBA" id="ARBA00002501"/>
    </source>
</evidence>
<dbReference type="InterPro" id="IPR004895">
    <property type="entry name" value="Prenylated_rab_accept_PRA1"/>
</dbReference>
<keyword evidence="9" id="KW-1185">Reference proteome</keyword>
<feature type="transmembrane region" description="Helical" evidence="7">
    <location>
        <begin position="151"/>
        <end position="184"/>
    </location>
</feature>
<evidence type="ECO:0000256" key="3">
    <source>
        <dbReference type="ARBA" id="ARBA00006483"/>
    </source>
</evidence>
<dbReference type="GO" id="GO:0005783">
    <property type="term" value="C:endoplasmic reticulum"/>
    <property type="evidence" value="ECO:0007669"/>
    <property type="project" value="UniProtKB-ARBA"/>
</dbReference>
<dbReference type="PANTHER" id="PTHR19317">
    <property type="entry name" value="PRENYLATED RAB ACCEPTOR 1-RELATED"/>
    <property type="match status" value="1"/>
</dbReference>
<accession>A0ABD0TZZ4</accession>
<reference evidence="8 9" key="1">
    <citation type="journal article" date="2024" name="Plant Biotechnol. J.">
        <title>Dendrobium thyrsiflorum genome and its molecular insights into genes involved in important horticultural traits.</title>
        <authorList>
            <person name="Chen B."/>
            <person name="Wang J.Y."/>
            <person name="Zheng P.J."/>
            <person name="Li K.L."/>
            <person name="Liang Y.M."/>
            <person name="Chen X.F."/>
            <person name="Zhang C."/>
            <person name="Zhao X."/>
            <person name="He X."/>
            <person name="Zhang G.Q."/>
            <person name="Liu Z.J."/>
            <person name="Xu Q."/>
        </authorList>
    </citation>
    <scope>NUCLEOTIDE SEQUENCE [LARGE SCALE GENOMIC DNA]</scope>
    <source>
        <strain evidence="8">GZMU011</strain>
    </source>
</reference>
<gene>
    <name evidence="8" type="ORF">M5K25_027408</name>
</gene>
<evidence type="ECO:0000256" key="5">
    <source>
        <dbReference type="ARBA" id="ARBA00022989"/>
    </source>
</evidence>